<dbReference type="InterPro" id="IPR018282">
    <property type="entry name" value="Ribosomal_eS6_CS"/>
</dbReference>
<evidence type="ECO:0000256" key="4">
    <source>
        <dbReference type="PIRNR" id="PIRNR002129"/>
    </source>
</evidence>
<feature type="region of interest" description="Disordered" evidence="5">
    <location>
        <begin position="217"/>
        <end position="252"/>
    </location>
</feature>
<keyword evidence="2 4" id="KW-0689">Ribosomal protein</keyword>
<accession>A0A9P0ADH4</accession>
<dbReference type="Pfam" id="PF01092">
    <property type="entry name" value="Ribosomal_S6e"/>
    <property type="match status" value="1"/>
</dbReference>
<dbReference type="GO" id="GO:0005840">
    <property type="term" value="C:ribosome"/>
    <property type="evidence" value="ECO:0007669"/>
    <property type="project" value="UniProtKB-KW"/>
</dbReference>
<gene>
    <name evidence="6" type="ORF">BEMITA_LOCUS8222</name>
</gene>
<dbReference type="GO" id="GO:1990904">
    <property type="term" value="C:ribonucleoprotein complex"/>
    <property type="evidence" value="ECO:0007669"/>
    <property type="project" value="UniProtKB-KW"/>
</dbReference>
<dbReference type="KEGG" id="btab:109034167"/>
<dbReference type="GO" id="GO:0006412">
    <property type="term" value="P:translation"/>
    <property type="evidence" value="ECO:0007669"/>
    <property type="project" value="InterPro"/>
</dbReference>
<evidence type="ECO:0000256" key="2">
    <source>
        <dbReference type="ARBA" id="ARBA00022980"/>
    </source>
</evidence>
<evidence type="ECO:0000313" key="7">
    <source>
        <dbReference type="Proteomes" id="UP001152759"/>
    </source>
</evidence>
<dbReference type="PIRSF" id="PIRSF002129">
    <property type="entry name" value="Ribosom_S6_euk"/>
    <property type="match status" value="1"/>
</dbReference>
<proteinExistence type="inferred from homology"/>
<protein>
    <recommendedName>
        <fullName evidence="4">40S ribosomal protein S6</fullName>
    </recommendedName>
</protein>
<keyword evidence="7" id="KW-1185">Reference proteome</keyword>
<comment type="similarity">
    <text evidence="1 4">Belongs to the eukaryotic ribosomal protein eS6 family.</text>
</comment>
<reference evidence="6" key="1">
    <citation type="submission" date="2021-12" db="EMBL/GenBank/DDBJ databases">
        <authorList>
            <person name="King R."/>
        </authorList>
    </citation>
    <scope>NUCLEOTIDE SEQUENCE</scope>
</reference>
<dbReference type="OrthoDB" id="10260596at2759"/>
<evidence type="ECO:0000256" key="1">
    <source>
        <dbReference type="ARBA" id="ARBA00009312"/>
    </source>
</evidence>
<sequence>MKLNVSYPATGCQKLFEIVDDHKLRIFYERRMAQEVPMDTVGDEWKGYVARITGGNDKQGFPMKQGILTNGRVRLLMKKGHSCYRPRRDGERKRKSVRGCIVDANLSVLALKIVKKGAEDIPGLTDISIPRRLGPKRASKIRKLFNLTKEDDVRSFVIKRPLPVKEGKKPRTKSPKIQRLITPERLQRKRRLMALKTRQIKKIKEQKKAYLRIVGKRARDAAKKKKLEKKRKRLLSESSTTSSKASKKKKKK</sequence>
<name>A0A9P0ADH4_BEMTA</name>
<dbReference type="PROSITE" id="PS00578">
    <property type="entry name" value="RIBOSOMAL_S6E"/>
    <property type="match status" value="1"/>
</dbReference>
<dbReference type="GO" id="GO:0003735">
    <property type="term" value="F:structural constituent of ribosome"/>
    <property type="evidence" value="ECO:0007669"/>
    <property type="project" value="InterPro"/>
</dbReference>
<evidence type="ECO:0000256" key="5">
    <source>
        <dbReference type="SAM" id="MobiDB-lite"/>
    </source>
</evidence>
<dbReference type="EMBL" id="OU963865">
    <property type="protein sequence ID" value="CAH0389389.1"/>
    <property type="molecule type" value="Genomic_DNA"/>
</dbReference>
<evidence type="ECO:0000256" key="3">
    <source>
        <dbReference type="ARBA" id="ARBA00023274"/>
    </source>
</evidence>
<dbReference type="Gene3D" id="1.20.5.2650">
    <property type="match status" value="1"/>
</dbReference>
<feature type="compositionally biased region" description="Basic residues" evidence="5">
    <location>
        <begin position="222"/>
        <end position="233"/>
    </location>
</feature>
<organism evidence="6 7">
    <name type="scientific">Bemisia tabaci</name>
    <name type="common">Sweetpotato whitefly</name>
    <name type="synonym">Aleurodes tabaci</name>
    <dbReference type="NCBI Taxonomy" id="7038"/>
    <lineage>
        <taxon>Eukaryota</taxon>
        <taxon>Metazoa</taxon>
        <taxon>Ecdysozoa</taxon>
        <taxon>Arthropoda</taxon>
        <taxon>Hexapoda</taxon>
        <taxon>Insecta</taxon>
        <taxon>Pterygota</taxon>
        <taxon>Neoptera</taxon>
        <taxon>Paraneoptera</taxon>
        <taxon>Hemiptera</taxon>
        <taxon>Sternorrhyncha</taxon>
        <taxon>Aleyrodoidea</taxon>
        <taxon>Aleyrodidae</taxon>
        <taxon>Aleyrodinae</taxon>
        <taxon>Bemisia</taxon>
    </lineage>
</organism>
<dbReference type="InterPro" id="IPR001377">
    <property type="entry name" value="Ribosomal_eS6"/>
</dbReference>
<evidence type="ECO:0000313" key="6">
    <source>
        <dbReference type="EMBL" id="CAH0389389.1"/>
    </source>
</evidence>
<dbReference type="PANTHER" id="PTHR11502">
    <property type="entry name" value="40S RIBOSOMAL PROTEIN S6"/>
    <property type="match status" value="1"/>
</dbReference>
<dbReference type="AlphaFoldDB" id="A0A9P0ADH4"/>
<dbReference type="InterPro" id="IPR014401">
    <property type="entry name" value="Ribosomal_eS6-like"/>
</dbReference>
<keyword evidence="3 4" id="KW-0687">Ribonucleoprotein</keyword>
<dbReference type="SMART" id="SM01405">
    <property type="entry name" value="Ribosomal_S6e"/>
    <property type="match status" value="1"/>
</dbReference>
<dbReference type="Proteomes" id="UP001152759">
    <property type="component" value="Chromosome 4"/>
</dbReference>